<feature type="domain" description="FHA" evidence="3">
    <location>
        <begin position="97"/>
        <end position="146"/>
    </location>
</feature>
<keyword evidence="1" id="KW-0597">Phosphoprotein</keyword>
<dbReference type="SMART" id="SM00240">
    <property type="entry name" value="FHA"/>
    <property type="match status" value="1"/>
</dbReference>
<dbReference type="InterPro" id="IPR008984">
    <property type="entry name" value="SMAD_FHA_dom_sf"/>
</dbReference>
<dbReference type="RefSeq" id="WP_281488014.1">
    <property type="nucleotide sequence ID" value="NZ_JASATX010000001.1"/>
</dbReference>
<feature type="region of interest" description="Disordered" evidence="2">
    <location>
        <begin position="1"/>
        <end position="37"/>
    </location>
</feature>
<evidence type="ECO:0000259" key="3">
    <source>
        <dbReference type="PROSITE" id="PS50006"/>
    </source>
</evidence>
<dbReference type="CDD" id="cd22684">
    <property type="entry name" value="FHA_GarA_OdhI-like"/>
    <property type="match status" value="1"/>
</dbReference>
<dbReference type="EMBL" id="JASATX010000001">
    <property type="protein sequence ID" value="MDI2098267.1"/>
    <property type="molecule type" value="Genomic_DNA"/>
</dbReference>
<comment type="caution">
    <text evidence="4">The sequence shown here is derived from an EMBL/GenBank/DDBJ whole genome shotgun (WGS) entry which is preliminary data.</text>
</comment>
<name>A0AAW6TAZ3_9MICO</name>
<evidence type="ECO:0000313" key="5">
    <source>
        <dbReference type="Proteomes" id="UP001321506"/>
    </source>
</evidence>
<sequence length="179" mass="19249">MADAGFDDRTDDGRERASKEPDAAPQSSEPPADTVARDNETTATFNHDFGALLSAMEAGVSTEEQEALRALPSGSALLIVRRGPNVGARFLLDADVTTAGRHPDADIFLDDVTVSRKHADFVRVGTKFEVRDLGSLNGTYYNGQRVDSATLVDGGEVQVGKYRLTFYASRLDLTSPAAR</sequence>
<dbReference type="Pfam" id="PF00498">
    <property type="entry name" value="FHA"/>
    <property type="match status" value="1"/>
</dbReference>
<dbReference type="PROSITE" id="PS50006">
    <property type="entry name" value="FHA_DOMAIN"/>
    <property type="match status" value="1"/>
</dbReference>
<feature type="compositionally biased region" description="Basic and acidic residues" evidence="2">
    <location>
        <begin position="1"/>
        <end position="22"/>
    </location>
</feature>
<dbReference type="AlphaFoldDB" id="A0AAW6TAZ3"/>
<keyword evidence="5" id="KW-1185">Reference proteome</keyword>
<gene>
    <name evidence="4" type="ORF">QF206_04715</name>
</gene>
<dbReference type="Proteomes" id="UP001321506">
    <property type="component" value="Unassembled WGS sequence"/>
</dbReference>
<evidence type="ECO:0000256" key="1">
    <source>
        <dbReference type="ARBA" id="ARBA00022553"/>
    </source>
</evidence>
<protein>
    <submittedName>
        <fullName evidence="4">FHA domain-containing protein</fullName>
    </submittedName>
</protein>
<evidence type="ECO:0000313" key="4">
    <source>
        <dbReference type="EMBL" id="MDI2098267.1"/>
    </source>
</evidence>
<dbReference type="InterPro" id="IPR000253">
    <property type="entry name" value="FHA_dom"/>
</dbReference>
<reference evidence="4 5" key="1">
    <citation type="submission" date="2023-04" db="EMBL/GenBank/DDBJ databases">
        <title>Klugiella caeni sp. nov. isolated from the sludge of biochemical tank.</title>
        <authorList>
            <person name="Geng K."/>
        </authorList>
    </citation>
    <scope>NUCLEOTIDE SEQUENCE [LARGE SCALE GENOMIC DNA]</scope>
    <source>
        <strain evidence="4 5">YN-L-19</strain>
    </source>
</reference>
<dbReference type="SUPFAM" id="SSF49879">
    <property type="entry name" value="SMAD/FHA domain"/>
    <property type="match status" value="1"/>
</dbReference>
<proteinExistence type="predicted"/>
<dbReference type="Gene3D" id="2.60.200.20">
    <property type="match status" value="1"/>
</dbReference>
<organism evidence="4 5">
    <name type="scientific">Ruicaihuangia caeni</name>
    <dbReference type="NCBI Taxonomy" id="3042517"/>
    <lineage>
        <taxon>Bacteria</taxon>
        <taxon>Bacillati</taxon>
        <taxon>Actinomycetota</taxon>
        <taxon>Actinomycetes</taxon>
        <taxon>Micrococcales</taxon>
        <taxon>Microbacteriaceae</taxon>
        <taxon>Ruicaihuangia</taxon>
    </lineage>
</organism>
<dbReference type="PANTHER" id="PTHR23308">
    <property type="entry name" value="NUCLEAR INHIBITOR OF PROTEIN PHOSPHATASE-1"/>
    <property type="match status" value="1"/>
</dbReference>
<accession>A0AAW6TAZ3</accession>
<evidence type="ECO:0000256" key="2">
    <source>
        <dbReference type="SAM" id="MobiDB-lite"/>
    </source>
</evidence>
<dbReference type="InterPro" id="IPR050923">
    <property type="entry name" value="Cell_Proc_Reg/RNA_Proc"/>
</dbReference>